<dbReference type="EMBL" id="QRDT01000020">
    <property type="protein sequence ID" value="RED29043.1"/>
    <property type="molecule type" value="Genomic_DNA"/>
</dbReference>
<accession>A0A336JRP3</accession>
<dbReference type="EMBL" id="UFQQ01000020">
    <property type="protein sequence ID" value="SSW92455.1"/>
    <property type="molecule type" value="Genomic_DNA"/>
</dbReference>
<reference evidence="1 4" key="2">
    <citation type="submission" date="2018-07" db="EMBL/GenBank/DDBJ databases">
        <title>Genomic Encyclopedia of Archaeal and Bacterial Type Strains, Phase II (KMG-II): from individual species to whole genera.</title>
        <authorList>
            <person name="Goeker M."/>
        </authorList>
    </citation>
    <scope>NUCLEOTIDE SEQUENCE [LARGE SCALE GENOMIC DNA]</scope>
    <source>
        <strain evidence="1 4">JA575</strain>
    </source>
</reference>
<dbReference type="InterPro" id="IPR049245">
    <property type="entry name" value="DUF6880"/>
</dbReference>
<dbReference type="Pfam" id="PF21810">
    <property type="entry name" value="DUF6880"/>
    <property type="match status" value="1"/>
</dbReference>
<keyword evidence="4" id="KW-1185">Reference proteome</keyword>
<evidence type="ECO:0000313" key="4">
    <source>
        <dbReference type="Proteomes" id="UP000256343"/>
    </source>
</evidence>
<dbReference type="RefSeq" id="WP_114359844.1">
    <property type="nucleotide sequence ID" value="NZ_QRDT01000020.1"/>
</dbReference>
<dbReference type="Proteomes" id="UP000252631">
    <property type="component" value="Unassembled WGS sequence"/>
</dbReference>
<evidence type="ECO:0000313" key="3">
    <source>
        <dbReference type="Proteomes" id="UP000252631"/>
    </source>
</evidence>
<name>A0A336JRP3_9BRAD</name>
<reference evidence="2 3" key="1">
    <citation type="submission" date="2017-08" db="EMBL/GenBank/DDBJ databases">
        <authorList>
            <person name="de Groot N.N."/>
        </authorList>
    </citation>
    <scope>NUCLEOTIDE SEQUENCE [LARGE SCALE GENOMIC DNA]</scope>
    <source>
        <strain evidence="2 3">JA575</strain>
    </source>
</reference>
<gene>
    <name evidence="1" type="ORF">BJ125_12039</name>
    <name evidence="2" type="ORF">SAMN05892882_12039</name>
</gene>
<evidence type="ECO:0000313" key="1">
    <source>
        <dbReference type="EMBL" id="RED29043.1"/>
    </source>
</evidence>
<evidence type="ECO:0000313" key="2">
    <source>
        <dbReference type="EMBL" id="SSW92455.1"/>
    </source>
</evidence>
<dbReference type="Proteomes" id="UP000256343">
    <property type="component" value="Unassembled WGS sequence"/>
</dbReference>
<proteinExistence type="predicted"/>
<dbReference type="AlphaFoldDB" id="A0A336JRP3"/>
<dbReference type="OrthoDB" id="7183688at2"/>
<organism evidence="2 3">
    <name type="scientific">Rhodopseudomonas pentothenatexigens</name>
    <dbReference type="NCBI Taxonomy" id="999699"/>
    <lineage>
        <taxon>Bacteria</taxon>
        <taxon>Pseudomonadati</taxon>
        <taxon>Pseudomonadota</taxon>
        <taxon>Alphaproteobacteria</taxon>
        <taxon>Hyphomicrobiales</taxon>
        <taxon>Nitrobacteraceae</taxon>
        <taxon>Rhodopseudomonas</taxon>
    </lineage>
</organism>
<protein>
    <submittedName>
        <fullName evidence="2">Uncharacterized protein</fullName>
    </submittedName>
</protein>
<sequence length="478" mass="52839">MAPKSTLTARQLEALGAPRLAELLLEITANDAPAKRRLKLEITALTSPKAVAGEIGKRLGQIARAQSLLEGPKVKELAADLETQRRTIVDHVAANDPAAAQDLMWQLVDMADDVLQRSDDSNGRLFPIFVDAIRDLGPLAQAAQCDPIALAERAFKALEQSPYSMEEDLIESLGPVLGSAGLDHLKQRLIELSKQPVQVPADEDRTVIGLGSRGPIYLDQIMSSRRERMIAASLRTIADVQGDVDSYIAQYSIEARKSPGIAAELARRLLAAGRADEALQIVNDAKSHSSRFPNFDWEDARIEVLDALGRHDQAQTARWSCFERFLSVDHLRAHLKRLPDFDDVEAERRALDHVERFDHLLPALAFLVAWPALDRAARLVTRRAKELDGNHYELLSPAADALAGKYPLAATLALRAMIDFTLVQGRSARYRHAARHLLECESLSGAISDFGGFDSHITYKTRLRVEHGRKTGFWSLLS</sequence>